<keyword evidence="6" id="KW-1185">Reference proteome</keyword>
<dbReference type="Proteomes" id="UP000515123">
    <property type="component" value="Linkage group 4"/>
</dbReference>
<dbReference type="InterPro" id="IPR050148">
    <property type="entry name" value="Terpene_synthase-like"/>
</dbReference>
<dbReference type="GO" id="GO:0009507">
    <property type="term" value="C:chloroplast"/>
    <property type="evidence" value="ECO:0007669"/>
    <property type="project" value="TreeGrafter"/>
</dbReference>
<protein>
    <submittedName>
        <fullName evidence="7">LOW QUALITY PROTEIN: ent-copalyl diphosphate synthase 1, chloroplastic-like</fullName>
    </submittedName>
</protein>
<dbReference type="InterPro" id="IPR008949">
    <property type="entry name" value="Isoprenoid_synthase_dom_sf"/>
</dbReference>
<dbReference type="Pfam" id="PF01397">
    <property type="entry name" value="Terpene_synth"/>
    <property type="match status" value="1"/>
</dbReference>
<dbReference type="Gene3D" id="1.10.600.10">
    <property type="entry name" value="Farnesyl Diphosphate Synthase"/>
    <property type="match status" value="1"/>
</dbReference>
<dbReference type="AlphaFoldDB" id="A0A6P5ETE8"/>
<dbReference type="Gene3D" id="1.50.10.160">
    <property type="match status" value="1"/>
</dbReference>
<reference evidence="6" key="1">
    <citation type="journal article" date="2015" name="Nat. Genet.">
        <title>The pineapple genome and the evolution of CAM photosynthesis.</title>
        <authorList>
            <person name="Ming R."/>
            <person name="VanBuren R."/>
            <person name="Wai C.M."/>
            <person name="Tang H."/>
            <person name="Schatz M.C."/>
            <person name="Bowers J.E."/>
            <person name="Lyons E."/>
            <person name="Wang M.L."/>
            <person name="Chen J."/>
            <person name="Biggers E."/>
            <person name="Zhang J."/>
            <person name="Huang L."/>
            <person name="Zhang L."/>
            <person name="Miao W."/>
            <person name="Zhang J."/>
            <person name="Ye Z."/>
            <person name="Miao C."/>
            <person name="Lin Z."/>
            <person name="Wang H."/>
            <person name="Zhou H."/>
            <person name="Yim W.C."/>
            <person name="Priest H.D."/>
            <person name="Zheng C."/>
            <person name="Woodhouse M."/>
            <person name="Edger P.P."/>
            <person name="Guyot R."/>
            <person name="Guo H.B."/>
            <person name="Guo H."/>
            <person name="Zheng G."/>
            <person name="Singh R."/>
            <person name="Sharma A."/>
            <person name="Min X."/>
            <person name="Zheng Y."/>
            <person name="Lee H."/>
            <person name="Gurtowski J."/>
            <person name="Sedlazeck F.J."/>
            <person name="Harkess A."/>
            <person name="McKain M.R."/>
            <person name="Liao Z."/>
            <person name="Fang J."/>
            <person name="Liu J."/>
            <person name="Zhang X."/>
            <person name="Zhang Q."/>
            <person name="Hu W."/>
            <person name="Qin Y."/>
            <person name="Wang K."/>
            <person name="Chen L.Y."/>
            <person name="Shirley N."/>
            <person name="Lin Y.R."/>
            <person name="Liu L.Y."/>
            <person name="Hernandez A.G."/>
            <person name="Wright C.L."/>
            <person name="Bulone V."/>
            <person name="Tuskan G.A."/>
            <person name="Heath K."/>
            <person name="Zee F."/>
            <person name="Moore P.H."/>
            <person name="Sunkar R."/>
            <person name="Leebens-Mack J.H."/>
            <person name="Mockler T."/>
            <person name="Bennetzen J.L."/>
            <person name="Freeling M."/>
            <person name="Sankoff D."/>
            <person name="Paterson A.H."/>
            <person name="Zhu X."/>
            <person name="Yang X."/>
            <person name="Smith J.A."/>
            <person name="Cushman J.C."/>
            <person name="Paull R.E."/>
            <person name="Yu Q."/>
        </authorList>
    </citation>
    <scope>NUCLEOTIDE SEQUENCE [LARGE SCALE GENOMIC DNA]</scope>
    <source>
        <strain evidence="6">cv. F153</strain>
    </source>
</reference>
<dbReference type="FunFam" id="1.50.10.160:FF:000001">
    <property type="entry name" value="Ent-copalyl diphosphate synthase"/>
    <property type="match status" value="1"/>
</dbReference>
<dbReference type="GO" id="GO:0010333">
    <property type="term" value="F:terpene synthase activity"/>
    <property type="evidence" value="ECO:0007669"/>
    <property type="project" value="InterPro"/>
</dbReference>
<keyword evidence="2" id="KW-0479">Metal-binding</keyword>
<dbReference type="SUPFAM" id="SSF48576">
    <property type="entry name" value="Terpenoid synthases"/>
    <property type="match status" value="1"/>
</dbReference>
<dbReference type="GO" id="GO:0000287">
    <property type="term" value="F:magnesium ion binding"/>
    <property type="evidence" value="ECO:0007669"/>
    <property type="project" value="TreeGrafter"/>
</dbReference>
<dbReference type="PANTHER" id="PTHR31739:SF4">
    <property type="entry name" value="ENT-COPALYL DIPHOSPHATE SYNTHASE, CHLOROPLASTIC"/>
    <property type="match status" value="1"/>
</dbReference>
<dbReference type="SFLD" id="SFLDG01605">
    <property type="entry name" value="Terpene_Cyclase_Like_1_N-term"/>
    <property type="match status" value="1"/>
</dbReference>
<dbReference type="RefSeq" id="XP_020086747.1">
    <property type="nucleotide sequence ID" value="XM_020231158.1"/>
</dbReference>
<dbReference type="InterPro" id="IPR008930">
    <property type="entry name" value="Terpenoid_cyclase/PrenylTrfase"/>
</dbReference>
<name>A0A6P5ETE8_ANACO</name>
<dbReference type="InterPro" id="IPR001906">
    <property type="entry name" value="Terpene_synth_N"/>
</dbReference>
<dbReference type="GO" id="GO:0016853">
    <property type="term" value="F:isomerase activity"/>
    <property type="evidence" value="ECO:0007669"/>
    <property type="project" value="UniProtKB-KW"/>
</dbReference>
<dbReference type="PANTHER" id="PTHR31739">
    <property type="entry name" value="ENT-COPALYL DIPHOSPHATE SYNTHASE, CHLOROPLASTIC"/>
    <property type="match status" value="1"/>
</dbReference>
<dbReference type="GO" id="GO:0009686">
    <property type="term" value="P:gibberellin biosynthetic process"/>
    <property type="evidence" value="ECO:0007669"/>
    <property type="project" value="TreeGrafter"/>
</dbReference>
<dbReference type="OrthoDB" id="2343925at2759"/>
<dbReference type="SUPFAM" id="SSF48239">
    <property type="entry name" value="Terpenoid cyclases/Protein prenyltransferases"/>
    <property type="match status" value="2"/>
</dbReference>
<evidence type="ECO:0000256" key="4">
    <source>
        <dbReference type="ARBA" id="ARBA00023235"/>
    </source>
</evidence>
<dbReference type="SFLD" id="SFLDG01014">
    <property type="entry name" value="Terpene_Cyclase_Like_1_N-term"/>
    <property type="match status" value="1"/>
</dbReference>
<evidence type="ECO:0000313" key="6">
    <source>
        <dbReference type="Proteomes" id="UP000515123"/>
    </source>
</evidence>
<dbReference type="GeneID" id="109709088"/>
<evidence type="ECO:0000259" key="5">
    <source>
        <dbReference type="Pfam" id="PF01397"/>
    </source>
</evidence>
<dbReference type="FunFam" id="1.50.10.130:FF:000002">
    <property type="entry name" value="Ent-copalyl diphosphate synthase, chloroplastic"/>
    <property type="match status" value="1"/>
</dbReference>
<reference evidence="7" key="2">
    <citation type="submission" date="2025-08" db="UniProtKB">
        <authorList>
            <consortium name="RefSeq"/>
        </authorList>
    </citation>
    <scope>IDENTIFICATION</scope>
    <source>
        <tissue evidence="7">Leaf</tissue>
    </source>
</reference>
<keyword evidence="4" id="KW-0413">Isomerase</keyword>
<accession>A0A6P5ETE8</accession>
<dbReference type="Gene3D" id="1.50.10.130">
    <property type="entry name" value="Terpene synthase, N-terminal domain"/>
    <property type="match status" value="1"/>
</dbReference>
<keyword evidence="3" id="KW-0460">Magnesium</keyword>
<gene>
    <name evidence="7" type="primary">LOC109709088</name>
</gene>
<evidence type="ECO:0000256" key="3">
    <source>
        <dbReference type="ARBA" id="ARBA00022842"/>
    </source>
</evidence>
<dbReference type="InterPro" id="IPR036965">
    <property type="entry name" value="Terpene_synth_N_sf"/>
</dbReference>
<comment type="cofactor">
    <cofactor evidence="1">
        <name>Mg(2+)</name>
        <dbReference type="ChEBI" id="CHEBI:18420"/>
    </cofactor>
</comment>
<sequence>MRPPSLPSLRAAEVAEEAMRVGKEDGVDSIGDRVSHSNWLEESSKLDDEHNLLEVPGLDLWKIINEVKATLGAINDGEITISAYDTAWVALIEKQDGGSGPQFPSCVRWIVDNQLHDGSWGDAAMFSAHDRMINTLACIVALKLWGVHLEKYERGLSFLRENMWRLAEEEAELMTVGFEIAFPSLIEMAKNLGLDTLYDDPALKDIYARRSLKLKRIPQEVMYKVPTTILHSLEGMRGLDWVSLLKLQCVDGSFLFSPSSTAYAFMQTRDEKCFDYLQRTVERFNGGVPNVYPVDLFEHLWVVDRLARLGISRYFEHEIKSCVDYASRYWTEEGICWARNSPVHDVDDTAMGFRLLRLHGYDVSSNVFRKFEKDGEFICFAGQSSQAVTGMYNLNRAAQLLFLGEKILERAKGFSYAFLRGKQACNELTDKWIIAKDLSGEVEYALDFSWYANLPRIETRLYLDQYGGANDIWIGKTLYRMPVVNNDLYLELAKADFNQCQALHQLEWLGLQMWYEENGLGKYGVNKKSMLRAYFLAVSSIFEPDRAAERLGWARTAVLADAVSAYFCSKSCTEEMRLHFIRDFLKGDVDKSCDNNWIRSGMEKTEEGLLGLLHQLIDRLAFEAVPPPPLERRATRHDLRQAWHQWLVTWREEGTNGWAHAGARRSGTEDTGLLFGRTVEICGGRFAPTDQAVDQPEYVRLTRLTSSLSRLLSLIIRRRRTTTMLLSLQGVAEKDTIVNKIDEFEEVDSEMQELVQCVLQSSSNLNNTTKQTFLSVVKSFYYLAHCPYATLDTHISKVIFHRVV</sequence>
<evidence type="ECO:0000313" key="7">
    <source>
        <dbReference type="RefSeq" id="XP_020086747.1"/>
    </source>
</evidence>
<feature type="domain" description="Terpene synthase N-terminal" evidence="5">
    <location>
        <begin position="240"/>
        <end position="446"/>
    </location>
</feature>
<proteinExistence type="predicted"/>
<evidence type="ECO:0000256" key="2">
    <source>
        <dbReference type="ARBA" id="ARBA00022723"/>
    </source>
</evidence>
<evidence type="ECO:0000256" key="1">
    <source>
        <dbReference type="ARBA" id="ARBA00001946"/>
    </source>
</evidence>
<organism evidence="6 7">
    <name type="scientific">Ananas comosus</name>
    <name type="common">Pineapple</name>
    <name type="synonym">Ananas ananas</name>
    <dbReference type="NCBI Taxonomy" id="4615"/>
    <lineage>
        <taxon>Eukaryota</taxon>
        <taxon>Viridiplantae</taxon>
        <taxon>Streptophyta</taxon>
        <taxon>Embryophyta</taxon>
        <taxon>Tracheophyta</taxon>
        <taxon>Spermatophyta</taxon>
        <taxon>Magnoliopsida</taxon>
        <taxon>Liliopsida</taxon>
        <taxon>Poales</taxon>
        <taxon>Bromeliaceae</taxon>
        <taxon>Bromelioideae</taxon>
        <taxon>Ananas</taxon>
    </lineage>
</organism>